<gene>
    <name evidence="1" type="ORF">HNQ43_000350</name>
</gene>
<dbReference type="SUPFAM" id="SSF56784">
    <property type="entry name" value="HAD-like"/>
    <property type="match status" value="1"/>
</dbReference>
<accession>A0A7W8FY19</accession>
<dbReference type="GO" id="GO:0016791">
    <property type="term" value="F:phosphatase activity"/>
    <property type="evidence" value="ECO:0007669"/>
    <property type="project" value="TreeGrafter"/>
</dbReference>
<dbReference type="Pfam" id="PF08282">
    <property type="entry name" value="Hydrolase_3"/>
    <property type="match status" value="1"/>
</dbReference>
<evidence type="ECO:0000313" key="1">
    <source>
        <dbReference type="EMBL" id="MBB5184315.1"/>
    </source>
</evidence>
<dbReference type="InterPro" id="IPR036412">
    <property type="entry name" value="HAD-like_sf"/>
</dbReference>
<dbReference type="InterPro" id="IPR006379">
    <property type="entry name" value="HAD-SF_hydro_IIB"/>
</dbReference>
<dbReference type="Gene3D" id="3.40.50.1000">
    <property type="entry name" value="HAD superfamily/HAD-like"/>
    <property type="match status" value="1"/>
</dbReference>
<dbReference type="NCBIfam" id="TIGR01484">
    <property type="entry name" value="HAD-SF-IIB"/>
    <property type="match status" value="1"/>
</dbReference>
<evidence type="ECO:0000313" key="2">
    <source>
        <dbReference type="Proteomes" id="UP000521313"/>
    </source>
</evidence>
<proteinExistence type="predicted"/>
<dbReference type="GO" id="GO:0000287">
    <property type="term" value="F:magnesium ion binding"/>
    <property type="evidence" value="ECO:0007669"/>
    <property type="project" value="TreeGrafter"/>
</dbReference>
<dbReference type="AlphaFoldDB" id="A0A7W8FY19"/>
<dbReference type="Proteomes" id="UP000521313">
    <property type="component" value="Unassembled WGS sequence"/>
</dbReference>
<reference evidence="1 2" key="1">
    <citation type="submission" date="2020-08" db="EMBL/GenBank/DDBJ databases">
        <title>Genomic Encyclopedia of Type Strains, Phase IV (KMG-IV): sequencing the most valuable type-strain genomes for metagenomic binning, comparative biology and taxonomic classification.</title>
        <authorList>
            <person name="Goeker M."/>
        </authorList>
    </citation>
    <scope>NUCLEOTIDE SEQUENCE [LARGE SCALE GENOMIC DNA]</scope>
    <source>
        <strain evidence="1 2">DSM 26963</strain>
    </source>
</reference>
<dbReference type="RefSeq" id="WP_183374178.1">
    <property type="nucleotide sequence ID" value="NZ_JACHHD010000002.1"/>
</dbReference>
<dbReference type="GO" id="GO:0005829">
    <property type="term" value="C:cytosol"/>
    <property type="evidence" value="ECO:0007669"/>
    <property type="project" value="TreeGrafter"/>
</dbReference>
<comment type="caution">
    <text evidence="1">The sequence shown here is derived from an EMBL/GenBank/DDBJ whole genome shotgun (WGS) entry which is preliminary data.</text>
</comment>
<name>A0A7W8FY19_9FIRM</name>
<dbReference type="InterPro" id="IPR023214">
    <property type="entry name" value="HAD_sf"/>
</dbReference>
<dbReference type="PANTHER" id="PTHR10000:SF8">
    <property type="entry name" value="HAD SUPERFAMILY HYDROLASE-LIKE, TYPE 3"/>
    <property type="match status" value="1"/>
</dbReference>
<sequence>MNLLFFDFDGTLHVPQTNQVSKKTIESLHKLRKKGDLVFINTGRCYSSLEVQLHGVPVDGVICGCGTLISYHDTIVYRADASINQRQKVLEALRKYRVDAFLEGHEDLYCDRSYSDRLDKVTQFFERVNVLMKNVEDPHFSFSKMSLYYESEEQKQAFEKSLEKDFDFIHFPNLKSEAVLKSHSKATGMRKIATLLDFPIEKCIAFGDSDNDSDMLLAASQSVLIGENAPHLKDIVSLQAPCAKEEGVTWALKKLKLID</sequence>
<protein>
    <recommendedName>
        <fullName evidence="3">HAD family phosphatase</fullName>
    </recommendedName>
</protein>
<dbReference type="EMBL" id="JACHHD010000002">
    <property type="protein sequence ID" value="MBB5184315.1"/>
    <property type="molecule type" value="Genomic_DNA"/>
</dbReference>
<dbReference type="Gene3D" id="3.30.1240.10">
    <property type="match status" value="1"/>
</dbReference>
<dbReference type="PANTHER" id="PTHR10000">
    <property type="entry name" value="PHOSPHOSERINE PHOSPHATASE"/>
    <property type="match status" value="1"/>
</dbReference>
<organism evidence="1 2">
    <name type="scientific">Faecalicoccus acidiformans</name>
    <dbReference type="NCBI Taxonomy" id="915173"/>
    <lineage>
        <taxon>Bacteria</taxon>
        <taxon>Bacillati</taxon>
        <taxon>Bacillota</taxon>
        <taxon>Erysipelotrichia</taxon>
        <taxon>Erysipelotrichales</taxon>
        <taxon>Erysipelotrichaceae</taxon>
        <taxon>Faecalicoccus</taxon>
    </lineage>
</organism>
<evidence type="ECO:0008006" key="3">
    <source>
        <dbReference type="Google" id="ProtNLM"/>
    </source>
</evidence>